<name>A0A498H628_9EURY</name>
<keyword evidence="11" id="KW-1185">Reference proteome</keyword>
<feature type="binding site" evidence="8">
    <location>
        <position position="103"/>
    </location>
    <ligand>
        <name>[4Fe-4S] cluster</name>
        <dbReference type="ChEBI" id="CHEBI:49883"/>
        <note>4Fe-4S-S-AdoMet</note>
    </ligand>
</feature>
<evidence type="ECO:0000256" key="3">
    <source>
        <dbReference type="ARBA" id="ARBA00022691"/>
    </source>
</evidence>
<comment type="caution">
    <text evidence="10">The sequence shown here is derived from an EMBL/GenBank/DDBJ whole genome shotgun (WGS) entry which is preliminary data.</text>
</comment>
<proteinExistence type="predicted"/>
<reference evidence="10 11" key="1">
    <citation type="journal article" date="2015" name="Int. J. Syst. Evol. Microbiol.">
        <title>Methanoculleus taiwanensis sp. nov., a methanogen isolated from deep marine sediment at the deformation front area near Taiwan.</title>
        <authorList>
            <person name="Weng C.Y."/>
            <person name="Chen S.C."/>
            <person name="Lai M.C."/>
            <person name="Wu S.Y."/>
            <person name="Lin S."/>
            <person name="Yang T.F."/>
            <person name="Chen P.C."/>
        </authorList>
    </citation>
    <scope>NUCLEOTIDE SEQUENCE [LARGE SCALE GENOMIC DNA]</scope>
    <source>
        <strain evidence="10 11">CYW4</strain>
    </source>
</reference>
<dbReference type="SFLD" id="SFLDS00029">
    <property type="entry name" value="Radical_SAM"/>
    <property type="match status" value="1"/>
</dbReference>
<gene>
    <name evidence="10" type="ORF">ABH15_04455</name>
</gene>
<dbReference type="InterPro" id="IPR013785">
    <property type="entry name" value="Aldolase_TIM"/>
</dbReference>
<keyword evidence="4 8" id="KW-0479">Metal-binding</keyword>
<evidence type="ECO:0000256" key="6">
    <source>
        <dbReference type="ARBA" id="ARBA00023004"/>
    </source>
</evidence>
<dbReference type="AlphaFoldDB" id="A0A498H628"/>
<evidence type="ECO:0000256" key="1">
    <source>
        <dbReference type="ARBA" id="ARBA00001933"/>
    </source>
</evidence>
<comment type="cofactor">
    <cofactor evidence="1">
        <name>pyridoxal 5'-phosphate</name>
        <dbReference type="ChEBI" id="CHEBI:597326"/>
    </cofactor>
</comment>
<feature type="domain" description="Radical SAM core" evidence="9">
    <location>
        <begin position="85"/>
        <end position="304"/>
    </location>
</feature>
<dbReference type="InterPro" id="IPR007197">
    <property type="entry name" value="rSAM"/>
</dbReference>
<evidence type="ECO:0000313" key="11">
    <source>
        <dbReference type="Proteomes" id="UP000290932"/>
    </source>
</evidence>
<dbReference type="InterPro" id="IPR058240">
    <property type="entry name" value="rSAM_sf"/>
</dbReference>
<dbReference type="PIRSF" id="PIRSF004911">
    <property type="entry name" value="DUF160"/>
    <property type="match status" value="1"/>
</dbReference>
<evidence type="ECO:0000256" key="5">
    <source>
        <dbReference type="ARBA" id="ARBA00022898"/>
    </source>
</evidence>
<keyword evidence="3" id="KW-0949">S-adenosyl-L-methionine</keyword>
<evidence type="ECO:0000259" key="9">
    <source>
        <dbReference type="PROSITE" id="PS51918"/>
    </source>
</evidence>
<evidence type="ECO:0000256" key="8">
    <source>
        <dbReference type="PIRSR" id="PIRSR004911-1"/>
    </source>
</evidence>
<dbReference type="InterPro" id="IPR003739">
    <property type="entry name" value="Lys_aminomutase/Glu_NH3_mut"/>
</dbReference>
<evidence type="ECO:0000256" key="2">
    <source>
        <dbReference type="ARBA" id="ARBA00022485"/>
    </source>
</evidence>
<keyword evidence="5" id="KW-0663">Pyridoxal phosphate</keyword>
<feature type="binding site" evidence="8">
    <location>
        <position position="106"/>
    </location>
    <ligand>
        <name>[4Fe-4S] cluster</name>
        <dbReference type="ChEBI" id="CHEBI:49883"/>
        <note>4Fe-4S-S-AdoMet</note>
    </ligand>
</feature>
<dbReference type="Proteomes" id="UP000290932">
    <property type="component" value="Unassembled WGS sequence"/>
</dbReference>
<protein>
    <submittedName>
        <fullName evidence="10">Radical SAM protein</fullName>
    </submittedName>
</protein>
<dbReference type="CDD" id="cd01335">
    <property type="entry name" value="Radical_SAM"/>
    <property type="match status" value="1"/>
</dbReference>
<dbReference type="SFLD" id="SFLDG01070">
    <property type="entry name" value="PLP-dependent"/>
    <property type="match status" value="1"/>
</dbReference>
<dbReference type="RefSeq" id="WP_128693143.1">
    <property type="nucleotide sequence ID" value="NZ_LHQS01000001.1"/>
</dbReference>
<evidence type="ECO:0000256" key="7">
    <source>
        <dbReference type="ARBA" id="ARBA00023014"/>
    </source>
</evidence>
<keyword evidence="2 8" id="KW-0004">4Fe-4S</keyword>
<accession>A0A498H628</accession>
<evidence type="ECO:0000256" key="4">
    <source>
        <dbReference type="ARBA" id="ARBA00022723"/>
    </source>
</evidence>
<organism evidence="10 11">
    <name type="scientific">Methanoculleus taiwanensis</name>
    <dbReference type="NCBI Taxonomy" id="1550565"/>
    <lineage>
        <taxon>Archaea</taxon>
        <taxon>Methanobacteriati</taxon>
        <taxon>Methanobacteriota</taxon>
        <taxon>Stenosarchaea group</taxon>
        <taxon>Methanomicrobia</taxon>
        <taxon>Methanomicrobiales</taxon>
        <taxon>Methanomicrobiaceae</taxon>
        <taxon>Methanoculleus</taxon>
    </lineage>
</organism>
<dbReference type="GO" id="GO:0051539">
    <property type="term" value="F:4 iron, 4 sulfur cluster binding"/>
    <property type="evidence" value="ECO:0007669"/>
    <property type="project" value="UniProtKB-KW"/>
</dbReference>
<dbReference type="GO" id="GO:0046872">
    <property type="term" value="F:metal ion binding"/>
    <property type="evidence" value="ECO:0007669"/>
    <property type="project" value="UniProtKB-KW"/>
</dbReference>
<keyword evidence="6" id="KW-0408">Iron</keyword>
<sequence length="381" mass="43544">MAGPKYTTDIRKVVQIPADEREQLAEVARKFAFRSNDYYLSLIDWRDPGDPIRRIAIPDPEELVEWGSLDASGESAYVVAPGMEHKYDQTALLLVSDLCAGYCRYCFRKRLFMQHTNEVARDISADIAYIRQHPEISGVLISGGDPLFLATPRLERIIRQIREIEHVKIVRIGTKIPAFNPYRIIDDPALPGMIRRYSTPEGRIYIMTQFTHPRELTDPALRALDILQSAGAMLANQTPLLKGINDDPAVLTELFRSLSFAGVAPYYVFQCRPTLGNQHFAVPVEEGYRIFEQAKSRCSGLARRSIFAMSHRTGKIAVVGLDDEHVYLKYHQAARREDIGKFMVYRRLPEAVWFDDYADLVRESRITRTEEEVRQVPPLIT</sequence>
<feature type="binding site" evidence="8">
    <location>
        <position position="99"/>
    </location>
    <ligand>
        <name>[4Fe-4S] cluster</name>
        <dbReference type="ChEBI" id="CHEBI:49883"/>
        <note>4Fe-4S-S-AdoMet</note>
    </ligand>
</feature>
<keyword evidence="7 8" id="KW-0411">Iron-sulfur</keyword>
<dbReference type="SUPFAM" id="SSF102114">
    <property type="entry name" value="Radical SAM enzymes"/>
    <property type="match status" value="1"/>
</dbReference>
<dbReference type="EMBL" id="LHQS01000001">
    <property type="protein sequence ID" value="RXE57348.1"/>
    <property type="molecule type" value="Genomic_DNA"/>
</dbReference>
<evidence type="ECO:0000313" key="10">
    <source>
        <dbReference type="EMBL" id="RXE57348.1"/>
    </source>
</evidence>
<dbReference type="OrthoDB" id="21308at2157"/>
<dbReference type="NCBIfam" id="TIGR00238">
    <property type="entry name" value="KamA family radical SAM protein"/>
    <property type="match status" value="1"/>
</dbReference>
<dbReference type="PANTHER" id="PTHR30538">
    <property type="entry name" value="LYSINE 2,3-AMINOMUTASE-RELATED"/>
    <property type="match status" value="1"/>
</dbReference>
<dbReference type="GO" id="GO:0003824">
    <property type="term" value="F:catalytic activity"/>
    <property type="evidence" value="ECO:0007669"/>
    <property type="project" value="InterPro"/>
</dbReference>
<dbReference type="Gene3D" id="3.20.20.70">
    <property type="entry name" value="Aldolase class I"/>
    <property type="match status" value="1"/>
</dbReference>
<dbReference type="PROSITE" id="PS51918">
    <property type="entry name" value="RADICAL_SAM"/>
    <property type="match status" value="1"/>
</dbReference>
<dbReference type="PANTHER" id="PTHR30538:SF0">
    <property type="entry name" value="L-LYSINE 2,3-AMINOMUTASE AQ_1632-RELATED"/>
    <property type="match status" value="1"/>
</dbReference>
<dbReference type="Pfam" id="PF04055">
    <property type="entry name" value="Radical_SAM"/>
    <property type="match status" value="1"/>
</dbReference>